<protein>
    <recommendedName>
        <fullName evidence="2">PIG-L family deacetylase</fullName>
    </recommendedName>
</protein>
<dbReference type="InterPro" id="IPR024078">
    <property type="entry name" value="LmbE-like_dom_sf"/>
</dbReference>
<name>A0A160VDT2_9ZZZZ</name>
<dbReference type="EMBL" id="FAXA01000332">
    <property type="protein sequence ID" value="CUV02880.1"/>
    <property type="molecule type" value="Genomic_DNA"/>
</dbReference>
<reference evidence="1" key="1">
    <citation type="submission" date="2015-10" db="EMBL/GenBank/DDBJ databases">
        <authorList>
            <person name="Gilbert D.G."/>
        </authorList>
    </citation>
    <scope>NUCLEOTIDE SEQUENCE</scope>
</reference>
<organism evidence="1">
    <name type="scientific">hydrothermal vent metagenome</name>
    <dbReference type="NCBI Taxonomy" id="652676"/>
    <lineage>
        <taxon>unclassified sequences</taxon>
        <taxon>metagenomes</taxon>
        <taxon>ecological metagenomes</taxon>
    </lineage>
</organism>
<dbReference type="Pfam" id="PF02585">
    <property type="entry name" value="PIG-L"/>
    <property type="match status" value="1"/>
</dbReference>
<dbReference type="SUPFAM" id="SSF102588">
    <property type="entry name" value="LmbE-like"/>
    <property type="match status" value="1"/>
</dbReference>
<dbReference type="GO" id="GO:0016811">
    <property type="term" value="F:hydrolase activity, acting on carbon-nitrogen (but not peptide) bonds, in linear amides"/>
    <property type="evidence" value="ECO:0007669"/>
    <property type="project" value="TreeGrafter"/>
</dbReference>
<dbReference type="Gene3D" id="3.40.50.10320">
    <property type="entry name" value="LmbE-like"/>
    <property type="match status" value="1"/>
</dbReference>
<dbReference type="PANTHER" id="PTHR12993:SF28">
    <property type="entry name" value="LMBE FAMILY PROTEIN"/>
    <property type="match status" value="1"/>
</dbReference>
<evidence type="ECO:0000313" key="1">
    <source>
        <dbReference type="EMBL" id="CUV02880.1"/>
    </source>
</evidence>
<dbReference type="InterPro" id="IPR003737">
    <property type="entry name" value="GlcNAc_PI_deacetylase-related"/>
</dbReference>
<dbReference type="PANTHER" id="PTHR12993">
    <property type="entry name" value="N-ACETYLGLUCOSAMINYL-PHOSPHATIDYLINOSITOL DE-N-ACETYLASE-RELATED"/>
    <property type="match status" value="1"/>
</dbReference>
<proteinExistence type="predicted"/>
<dbReference type="AlphaFoldDB" id="A0A160VDT2"/>
<sequence length="247" mass="27682">MEILTTAPKRAMAITPHPDDCEGGCGGALAKWVKEFGTVAAVVMCTNGNKGTGDREMTSERLAATRVIEQNKASDIVGVTDVVFLAHPDGGLEDTELFRSQVTREIRRFKPDLILAVDPYRTTSHTHRDHRKSGQVAIDAAFTYAWSYQYFPEQITDEGLEPHRVEQAFLWGGEDPDVFVDIGSYLDVKVDSLGAHASQMRSTRKERLERVRNNSGRHKESTDLDYAEGFRRIAFNLGSLEWQLLHT</sequence>
<accession>A0A160VDT2</accession>
<evidence type="ECO:0008006" key="2">
    <source>
        <dbReference type="Google" id="ProtNLM"/>
    </source>
</evidence>
<gene>
    <name evidence="1" type="ORF">MGWOODY_Clf644</name>
</gene>